<organism evidence="1 2">
    <name type="scientific">Solanum tuberosum</name>
    <name type="common">Potato</name>
    <dbReference type="NCBI Taxonomy" id="4113"/>
    <lineage>
        <taxon>Eukaryota</taxon>
        <taxon>Viridiplantae</taxon>
        <taxon>Streptophyta</taxon>
        <taxon>Embryophyta</taxon>
        <taxon>Tracheophyta</taxon>
        <taxon>Spermatophyta</taxon>
        <taxon>Magnoliopsida</taxon>
        <taxon>eudicotyledons</taxon>
        <taxon>Gunneridae</taxon>
        <taxon>Pentapetalae</taxon>
        <taxon>asterids</taxon>
        <taxon>lamiids</taxon>
        <taxon>Solanales</taxon>
        <taxon>Solanaceae</taxon>
        <taxon>Solanoideae</taxon>
        <taxon>Solaneae</taxon>
        <taxon>Solanum</taxon>
    </lineage>
</organism>
<sequence length="74" mass="8593">MEREYGVIDTTTLHAWQFTREETAIGVLCHDKPIIAFNYTSKYWKVFAILKILIDVTTKVLGHKMVKTNTTFNT</sequence>
<reference evidence="1 2" key="1">
    <citation type="journal article" date="2021" name="bioRxiv">
        <title>Chromosome-scale and haplotype-resolved genome assembly of a tetraploid potato cultivar.</title>
        <authorList>
            <person name="Sun H."/>
            <person name="Jiao W.-B."/>
            <person name="Krause K."/>
            <person name="Campoy J.A."/>
            <person name="Goel M."/>
            <person name="Folz-Donahue K."/>
            <person name="Kukat C."/>
            <person name="Huettel B."/>
            <person name="Schneeberger K."/>
        </authorList>
    </citation>
    <scope>NUCLEOTIDE SEQUENCE [LARGE SCALE GENOMIC DNA]</scope>
    <source>
        <strain evidence="1">SolTubOtavaFocal</strain>
        <tissue evidence="1">Leaves</tissue>
    </source>
</reference>
<protein>
    <submittedName>
        <fullName evidence="1">Uncharacterized protein</fullName>
    </submittedName>
</protein>
<comment type="caution">
    <text evidence="1">The sequence shown here is derived from an EMBL/GenBank/DDBJ whole genome shotgun (WGS) entry which is preliminary data.</text>
</comment>
<gene>
    <name evidence="1" type="ORF">KY290_028584</name>
</gene>
<keyword evidence="2" id="KW-1185">Reference proteome</keyword>
<accession>A0ABQ7UIC8</accession>
<dbReference type="EMBL" id="JAIVGD010000019">
    <property type="protein sequence ID" value="KAH0749352.1"/>
    <property type="molecule type" value="Genomic_DNA"/>
</dbReference>
<dbReference type="Proteomes" id="UP000826656">
    <property type="component" value="Unassembled WGS sequence"/>
</dbReference>
<proteinExistence type="predicted"/>
<evidence type="ECO:0000313" key="1">
    <source>
        <dbReference type="EMBL" id="KAH0749352.1"/>
    </source>
</evidence>
<name>A0ABQ7UIC8_SOLTU</name>
<evidence type="ECO:0000313" key="2">
    <source>
        <dbReference type="Proteomes" id="UP000826656"/>
    </source>
</evidence>